<reference evidence="1 2" key="1">
    <citation type="submission" date="2021-03" db="EMBL/GenBank/DDBJ databases">
        <title>Thiomicrorhabdus sp.nov.,novel sulfur-oxidizing bacteria isolated from coastal sediment.</title>
        <authorList>
            <person name="Liu X."/>
        </authorList>
    </citation>
    <scope>NUCLEOTIDE SEQUENCE [LARGE SCALE GENOMIC DNA]</scope>
    <source>
        <strain evidence="1 2">6S2-11</strain>
    </source>
</reference>
<protein>
    <recommendedName>
        <fullName evidence="3">Lipoprotein</fullName>
    </recommendedName>
</protein>
<dbReference type="Proteomes" id="UP000664835">
    <property type="component" value="Unassembled WGS sequence"/>
</dbReference>
<dbReference type="RefSeq" id="WP_208146084.1">
    <property type="nucleotide sequence ID" value="NZ_JAGETV010000001.1"/>
</dbReference>
<name>A0ABS3Q107_9GAMM</name>
<accession>A0ABS3Q107</accession>
<proteinExistence type="predicted"/>
<organism evidence="1 2">
    <name type="scientific">Thiomicrorhabdus marina</name>
    <dbReference type="NCBI Taxonomy" id="2818442"/>
    <lineage>
        <taxon>Bacteria</taxon>
        <taxon>Pseudomonadati</taxon>
        <taxon>Pseudomonadota</taxon>
        <taxon>Gammaproteobacteria</taxon>
        <taxon>Thiotrichales</taxon>
        <taxon>Piscirickettsiaceae</taxon>
        <taxon>Thiomicrorhabdus</taxon>
    </lineage>
</organism>
<keyword evidence="2" id="KW-1185">Reference proteome</keyword>
<gene>
    <name evidence="1" type="ORF">J3998_00255</name>
</gene>
<evidence type="ECO:0008006" key="3">
    <source>
        <dbReference type="Google" id="ProtNLM"/>
    </source>
</evidence>
<evidence type="ECO:0000313" key="2">
    <source>
        <dbReference type="Proteomes" id="UP000664835"/>
    </source>
</evidence>
<evidence type="ECO:0000313" key="1">
    <source>
        <dbReference type="EMBL" id="MBO1925993.1"/>
    </source>
</evidence>
<dbReference type="EMBL" id="JAGETV010000001">
    <property type="protein sequence ID" value="MBO1925993.1"/>
    <property type="molecule type" value="Genomic_DNA"/>
</dbReference>
<sequence>MNVSKLSSLTAALVATAVISGCSVQSGAAKIEQGFNAVASTIDKLDSPVQSEKIAENEFRLWQESNHSFKSFESTQMRVLSRELCPIGYYPVSRQARSNNELKGSDLDCLGGSCQYTLEWHIRCQDVPEEEFSLFGKT</sequence>
<comment type="caution">
    <text evidence="1">The sequence shown here is derived from an EMBL/GenBank/DDBJ whole genome shotgun (WGS) entry which is preliminary data.</text>
</comment>
<dbReference type="PROSITE" id="PS51257">
    <property type="entry name" value="PROKAR_LIPOPROTEIN"/>
    <property type="match status" value="1"/>
</dbReference>